<dbReference type="GO" id="GO:0005886">
    <property type="term" value="C:plasma membrane"/>
    <property type="evidence" value="ECO:0007669"/>
    <property type="project" value="InterPro"/>
</dbReference>
<protein>
    <submittedName>
        <fullName evidence="3">Uncharacterized protein</fullName>
    </submittedName>
</protein>
<accession>A0A9N9PYZ9</accession>
<feature type="transmembrane region" description="Helical" evidence="2">
    <location>
        <begin position="318"/>
        <end position="339"/>
    </location>
</feature>
<evidence type="ECO:0000313" key="4">
    <source>
        <dbReference type="Proteomes" id="UP000701801"/>
    </source>
</evidence>
<dbReference type="PANTHER" id="PTHR28019">
    <property type="entry name" value="CELL MEMBRANE PROTEIN YLR413W-RELATED"/>
    <property type="match status" value="1"/>
</dbReference>
<evidence type="ECO:0000256" key="1">
    <source>
        <dbReference type="SAM" id="MobiDB-lite"/>
    </source>
</evidence>
<dbReference type="AlphaFoldDB" id="A0A9N9PYZ9"/>
<feature type="transmembrane region" description="Helical" evidence="2">
    <location>
        <begin position="346"/>
        <end position="375"/>
    </location>
</feature>
<keyword evidence="2" id="KW-0812">Transmembrane</keyword>
<dbReference type="PANTHER" id="PTHR28019:SF7">
    <property type="entry name" value="SUR7 PROTEIN"/>
    <property type="match status" value="1"/>
</dbReference>
<keyword evidence="2" id="KW-0472">Membrane</keyword>
<dbReference type="InterPro" id="IPR052413">
    <property type="entry name" value="SUR7_domain"/>
</dbReference>
<dbReference type="GO" id="GO:0051285">
    <property type="term" value="C:cell cortex of cell tip"/>
    <property type="evidence" value="ECO:0007669"/>
    <property type="project" value="TreeGrafter"/>
</dbReference>
<keyword evidence="2" id="KW-1133">Transmembrane helix</keyword>
<dbReference type="Pfam" id="PF06687">
    <property type="entry name" value="SUR7"/>
    <property type="match status" value="1"/>
</dbReference>
<sequence>MSDDLPAPKRAGITLRLGAIIPTVFSAGAFALQLIAIISGTSSGFLQDFWILNLNTTNLGEGLVIFTPNALPQESAALLSQPQENLQIFDHVNFEPFPPLHTRAPPSDPPFFRPQPEITPSRLPTVSTTRASPPFTVSLEPFPRVSPAPQRTSIPPARSTPTPTPRRPSNPTNLPPTPGPANGTTSATFADDIVNGVLTAVGNVLVSAILNNVDLNIIVAQIIGGIKEAIGIADFYSFHLRNVCKSKVIETPDANELIKTNCTTWYNVGAELATNTRGINSSYQALTVKVTIPLLGTVGEQVDSMRTLIKVMAVLDDILQFSILIGFIITAIFSLLAIFRTRSRRTVGLVTILALLTCQLQAIVAINITVIISLMPPQVNRFSRNLGIQLEHGNSILILVWVTFVLAQVAAGYWAFVWFAEVRQASIKRRMRTAAQKKMGKDMNVKAVWRELKNDFKHPKDHHGDGMEEGLVRNSRERRVTVKRELVKNETPGTYVYRVTADDNDDEIQPVDMAGALGER</sequence>
<reference evidence="3" key="1">
    <citation type="submission" date="2021-07" db="EMBL/GenBank/DDBJ databases">
        <authorList>
            <person name="Durling M."/>
        </authorList>
    </citation>
    <scope>NUCLEOTIDE SEQUENCE</scope>
</reference>
<feature type="transmembrane region" description="Helical" evidence="2">
    <location>
        <begin position="395"/>
        <end position="420"/>
    </location>
</feature>
<dbReference type="Proteomes" id="UP000701801">
    <property type="component" value="Unassembled WGS sequence"/>
</dbReference>
<dbReference type="InterPro" id="IPR009571">
    <property type="entry name" value="SUR7/Rim9-like_fungi"/>
</dbReference>
<dbReference type="OrthoDB" id="4159154at2759"/>
<gene>
    <name evidence="3" type="ORF">HYALB_00000098</name>
</gene>
<feature type="compositionally biased region" description="Polar residues" evidence="1">
    <location>
        <begin position="122"/>
        <end position="131"/>
    </location>
</feature>
<dbReference type="EMBL" id="CAJVRM010000068">
    <property type="protein sequence ID" value="CAG8973335.1"/>
    <property type="molecule type" value="Genomic_DNA"/>
</dbReference>
<organism evidence="3 4">
    <name type="scientific">Hymenoscyphus albidus</name>
    <dbReference type="NCBI Taxonomy" id="595503"/>
    <lineage>
        <taxon>Eukaryota</taxon>
        <taxon>Fungi</taxon>
        <taxon>Dikarya</taxon>
        <taxon>Ascomycota</taxon>
        <taxon>Pezizomycotina</taxon>
        <taxon>Leotiomycetes</taxon>
        <taxon>Helotiales</taxon>
        <taxon>Helotiaceae</taxon>
        <taxon>Hymenoscyphus</taxon>
    </lineage>
</organism>
<comment type="caution">
    <text evidence="3">The sequence shown here is derived from an EMBL/GenBank/DDBJ whole genome shotgun (WGS) entry which is preliminary data.</text>
</comment>
<keyword evidence="4" id="KW-1185">Reference proteome</keyword>
<evidence type="ECO:0000313" key="3">
    <source>
        <dbReference type="EMBL" id="CAG8973335.1"/>
    </source>
</evidence>
<feature type="compositionally biased region" description="Pro residues" evidence="1">
    <location>
        <begin position="162"/>
        <end position="179"/>
    </location>
</feature>
<feature type="region of interest" description="Disordered" evidence="1">
    <location>
        <begin position="105"/>
        <end position="187"/>
    </location>
</feature>
<name>A0A9N9PYZ9_9HELO</name>
<evidence type="ECO:0000256" key="2">
    <source>
        <dbReference type="SAM" id="Phobius"/>
    </source>
</evidence>
<dbReference type="GO" id="GO:0031505">
    <property type="term" value="P:fungal-type cell wall organization"/>
    <property type="evidence" value="ECO:0007669"/>
    <property type="project" value="TreeGrafter"/>
</dbReference>
<proteinExistence type="predicted"/>